<feature type="transmembrane region" description="Helical" evidence="1">
    <location>
        <begin position="36"/>
        <end position="57"/>
    </location>
</feature>
<accession>A0A1H1GC24</accession>
<evidence type="ECO:0000313" key="2">
    <source>
        <dbReference type="EMBL" id="SDR10376.1"/>
    </source>
</evidence>
<protein>
    <submittedName>
        <fullName evidence="2">Uncharacterized protein</fullName>
    </submittedName>
</protein>
<sequence>MPKIFLSLTAKYLERNFLSDSQQLEKYSIIKLLIQIFKSIIIFMLKNYFLLTCMINYK</sequence>
<evidence type="ECO:0000256" key="1">
    <source>
        <dbReference type="SAM" id="Phobius"/>
    </source>
</evidence>
<keyword evidence="1" id="KW-1133">Transmembrane helix</keyword>
<name>A0A1H1GC24_9FLAO</name>
<organism evidence="2 3">
    <name type="scientific">Chryseobacterium soldanellicola</name>
    <dbReference type="NCBI Taxonomy" id="311333"/>
    <lineage>
        <taxon>Bacteria</taxon>
        <taxon>Pseudomonadati</taxon>
        <taxon>Bacteroidota</taxon>
        <taxon>Flavobacteriia</taxon>
        <taxon>Flavobacteriales</taxon>
        <taxon>Weeksellaceae</taxon>
        <taxon>Chryseobacterium group</taxon>
        <taxon>Chryseobacterium</taxon>
    </lineage>
</organism>
<dbReference type="AlphaFoldDB" id="A0A1H1GC24"/>
<dbReference type="STRING" id="311333.SAMN05421664_3564"/>
<proteinExistence type="predicted"/>
<dbReference type="Proteomes" id="UP000199627">
    <property type="component" value="Unassembled WGS sequence"/>
</dbReference>
<keyword evidence="3" id="KW-1185">Reference proteome</keyword>
<dbReference type="EMBL" id="FNKL01000004">
    <property type="protein sequence ID" value="SDR10376.1"/>
    <property type="molecule type" value="Genomic_DNA"/>
</dbReference>
<keyword evidence="1" id="KW-0472">Membrane</keyword>
<gene>
    <name evidence="2" type="ORF">SAMN05421664_3564</name>
</gene>
<evidence type="ECO:0000313" key="3">
    <source>
        <dbReference type="Proteomes" id="UP000199627"/>
    </source>
</evidence>
<reference evidence="3" key="1">
    <citation type="submission" date="2016-10" db="EMBL/GenBank/DDBJ databases">
        <authorList>
            <person name="Varghese N."/>
            <person name="Submissions S."/>
        </authorList>
    </citation>
    <scope>NUCLEOTIDE SEQUENCE [LARGE SCALE GENOMIC DNA]</scope>
    <source>
        <strain evidence="3">DSM 17072</strain>
    </source>
</reference>
<keyword evidence="1" id="KW-0812">Transmembrane</keyword>